<evidence type="ECO:0000313" key="2">
    <source>
        <dbReference type="Proteomes" id="UP000449710"/>
    </source>
</evidence>
<dbReference type="GO" id="GO:0003677">
    <property type="term" value="F:DNA binding"/>
    <property type="evidence" value="ECO:0007669"/>
    <property type="project" value="InterPro"/>
</dbReference>
<keyword evidence="2" id="KW-1185">Reference proteome</keyword>
<dbReference type="SUPFAM" id="SSF46689">
    <property type="entry name" value="Homeodomain-like"/>
    <property type="match status" value="1"/>
</dbReference>
<comment type="caution">
    <text evidence="1">The sequence shown here is derived from an EMBL/GenBank/DDBJ whole genome shotgun (WGS) entry which is preliminary data.</text>
</comment>
<reference evidence="1 2" key="1">
    <citation type="submission" date="2019-04" db="EMBL/GenBank/DDBJ databases">
        <title>Isachenkonia alkalipeptolytica gen. nov. sp. nov. a new anaerobic, alkiliphilic organothrophic bacterium capable to reduce synthesized ferrihydrite isolated from a soda lake.</title>
        <authorList>
            <person name="Toshchakov S.V."/>
            <person name="Zavarzina D.G."/>
            <person name="Zhilina T.N."/>
            <person name="Kostrikina N.A."/>
            <person name="Kublanov I.V."/>
        </authorList>
    </citation>
    <scope>NUCLEOTIDE SEQUENCE [LARGE SCALE GENOMIC DNA]</scope>
    <source>
        <strain evidence="1 2">Z-1701</strain>
    </source>
</reference>
<accession>A0AA43XM52</accession>
<name>A0AA43XM52_9CLOT</name>
<dbReference type="EMBL" id="SUMG01000022">
    <property type="protein sequence ID" value="NBG89363.1"/>
    <property type="molecule type" value="Genomic_DNA"/>
</dbReference>
<proteinExistence type="predicted"/>
<sequence>MSKNVIRYDEEFKQELIRLVKEEGRSIPKAAKDFGVNPQTLRNWIKKADDAEDPG</sequence>
<dbReference type="AlphaFoldDB" id="A0AA43XM52"/>
<dbReference type="RefSeq" id="WP_160722951.1">
    <property type="nucleotide sequence ID" value="NZ_SUMG01000022.1"/>
</dbReference>
<dbReference type="Proteomes" id="UP000449710">
    <property type="component" value="Unassembled WGS sequence"/>
</dbReference>
<dbReference type="Pfam" id="PF01527">
    <property type="entry name" value="HTH_Tnp_1"/>
    <property type="match status" value="1"/>
</dbReference>
<dbReference type="GO" id="GO:0004803">
    <property type="term" value="F:transposase activity"/>
    <property type="evidence" value="ECO:0007669"/>
    <property type="project" value="InterPro"/>
</dbReference>
<dbReference type="Gene3D" id="1.10.10.60">
    <property type="entry name" value="Homeodomain-like"/>
    <property type="match status" value="1"/>
</dbReference>
<dbReference type="GO" id="GO:0006313">
    <property type="term" value="P:DNA transposition"/>
    <property type="evidence" value="ECO:0007669"/>
    <property type="project" value="InterPro"/>
</dbReference>
<organism evidence="1 2">
    <name type="scientific">Isachenkonia alkalipeptolytica</name>
    <dbReference type="NCBI Taxonomy" id="2565777"/>
    <lineage>
        <taxon>Bacteria</taxon>
        <taxon>Bacillati</taxon>
        <taxon>Bacillota</taxon>
        <taxon>Clostridia</taxon>
        <taxon>Eubacteriales</taxon>
        <taxon>Clostridiaceae</taxon>
        <taxon>Isachenkonia</taxon>
    </lineage>
</organism>
<dbReference type="InterPro" id="IPR002514">
    <property type="entry name" value="Transposase_8"/>
</dbReference>
<protein>
    <submittedName>
        <fullName evidence="1">Transposase</fullName>
    </submittedName>
</protein>
<dbReference type="InterPro" id="IPR009057">
    <property type="entry name" value="Homeodomain-like_sf"/>
</dbReference>
<gene>
    <name evidence="1" type="ORF">ISALK_12765</name>
</gene>
<evidence type="ECO:0000313" key="1">
    <source>
        <dbReference type="EMBL" id="NBG89363.1"/>
    </source>
</evidence>